<dbReference type="Proteomes" id="UP001212841">
    <property type="component" value="Unassembled WGS sequence"/>
</dbReference>
<dbReference type="InterPro" id="IPR019193">
    <property type="entry name" value="UBQ-conj_enz_E2-bd_prot"/>
</dbReference>
<gene>
    <name evidence="1" type="ORF">HK097_000549</name>
</gene>
<dbReference type="PANTHER" id="PTHR31531:SF2">
    <property type="entry name" value="E3 UBIQUITIN-PROTEIN LIGASE E3D"/>
    <property type="match status" value="1"/>
</dbReference>
<accession>A0AAD5SMQ7</accession>
<dbReference type="GO" id="GO:0000209">
    <property type="term" value="P:protein polyubiquitination"/>
    <property type="evidence" value="ECO:0007669"/>
    <property type="project" value="TreeGrafter"/>
</dbReference>
<dbReference type="Pfam" id="PF09814">
    <property type="entry name" value="HECT_2"/>
    <property type="match status" value="1"/>
</dbReference>
<dbReference type="EMBL" id="JADGJD010000011">
    <property type="protein sequence ID" value="KAJ3057085.1"/>
    <property type="molecule type" value="Genomic_DNA"/>
</dbReference>
<comment type="caution">
    <text evidence="1">The sequence shown here is derived from an EMBL/GenBank/DDBJ whole genome shotgun (WGS) entry which is preliminary data.</text>
</comment>
<protein>
    <submittedName>
        <fullName evidence="1">Uncharacterized protein</fullName>
    </submittedName>
</protein>
<dbReference type="GO" id="GO:0030332">
    <property type="term" value="F:cyclin binding"/>
    <property type="evidence" value="ECO:0007669"/>
    <property type="project" value="TreeGrafter"/>
</dbReference>
<dbReference type="GO" id="GO:0005829">
    <property type="term" value="C:cytosol"/>
    <property type="evidence" value="ECO:0007669"/>
    <property type="project" value="TreeGrafter"/>
</dbReference>
<evidence type="ECO:0000313" key="1">
    <source>
        <dbReference type="EMBL" id="KAJ3057085.1"/>
    </source>
</evidence>
<proteinExistence type="predicted"/>
<reference evidence="1" key="1">
    <citation type="submission" date="2020-05" db="EMBL/GenBank/DDBJ databases">
        <title>Phylogenomic resolution of chytrid fungi.</title>
        <authorList>
            <person name="Stajich J.E."/>
            <person name="Amses K."/>
            <person name="Simmons R."/>
            <person name="Seto K."/>
            <person name="Myers J."/>
            <person name="Bonds A."/>
            <person name="Quandt C.A."/>
            <person name="Barry K."/>
            <person name="Liu P."/>
            <person name="Grigoriev I."/>
            <person name="Longcore J.E."/>
            <person name="James T.Y."/>
        </authorList>
    </citation>
    <scope>NUCLEOTIDE SEQUENCE</scope>
    <source>
        <strain evidence="1">JEL0318</strain>
    </source>
</reference>
<dbReference type="GO" id="GO:0031624">
    <property type="term" value="F:ubiquitin conjugating enzyme binding"/>
    <property type="evidence" value="ECO:0007669"/>
    <property type="project" value="TreeGrafter"/>
</dbReference>
<dbReference type="GO" id="GO:0006513">
    <property type="term" value="P:protein monoubiquitination"/>
    <property type="evidence" value="ECO:0007669"/>
    <property type="project" value="TreeGrafter"/>
</dbReference>
<name>A0AAD5SMQ7_9FUNG</name>
<evidence type="ECO:0000313" key="2">
    <source>
        <dbReference type="Proteomes" id="UP001212841"/>
    </source>
</evidence>
<dbReference type="GO" id="GO:0043161">
    <property type="term" value="P:proteasome-mediated ubiquitin-dependent protein catabolic process"/>
    <property type="evidence" value="ECO:0007669"/>
    <property type="project" value="TreeGrafter"/>
</dbReference>
<sequence>MISRSDKILAVKLYKYCVELVTPRDTFYRPFISHIAEDLLESASVHATYRFSIFVKGEEQPFLLLWLLNWNALLGTNHRQASDAIDERTDSIHLHPAMKGLYLDCNEPSTSPEIRANLIESFMEDKQQVEELKFHEAFCVELLAGLRRSGRLLPKEQRRRGEGDLWRVGVLERGVV</sequence>
<dbReference type="GO" id="GO:0061630">
    <property type="term" value="F:ubiquitin protein ligase activity"/>
    <property type="evidence" value="ECO:0007669"/>
    <property type="project" value="TreeGrafter"/>
</dbReference>
<dbReference type="GO" id="GO:0051865">
    <property type="term" value="P:protein autoubiquitination"/>
    <property type="evidence" value="ECO:0007669"/>
    <property type="project" value="TreeGrafter"/>
</dbReference>
<organism evidence="1 2">
    <name type="scientific">Rhizophlyctis rosea</name>
    <dbReference type="NCBI Taxonomy" id="64517"/>
    <lineage>
        <taxon>Eukaryota</taxon>
        <taxon>Fungi</taxon>
        <taxon>Fungi incertae sedis</taxon>
        <taxon>Chytridiomycota</taxon>
        <taxon>Chytridiomycota incertae sedis</taxon>
        <taxon>Chytridiomycetes</taxon>
        <taxon>Rhizophlyctidales</taxon>
        <taxon>Rhizophlyctidaceae</taxon>
        <taxon>Rhizophlyctis</taxon>
    </lineage>
</organism>
<dbReference type="GO" id="GO:0000151">
    <property type="term" value="C:ubiquitin ligase complex"/>
    <property type="evidence" value="ECO:0007669"/>
    <property type="project" value="TreeGrafter"/>
</dbReference>
<keyword evidence="2" id="KW-1185">Reference proteome</keyword>
<dbReference type="PANTHER" id="PTHR31531">
    <property type="entry name" value="E3 UBIQUITIN-PROTEIN LIGASE E3D FAMILY MEMBER"/>
    <property type="match status" value="1"/>
</dbReference>
<dbReference type="AlphaFoldDB" id="A0AAD5SMQ7"/>
<dbReference type="GO" id="GO:0005634">
    <property type="term" value="C:nucleus"/>
    <property type="evidence" value="ECO:0007669"/>
    <property type="project" value="TreeGrafter"/>
</dbReference>